<feature type="non-terminal residue" evidence="16">
    <location>
        <position position="1"/>
    </location>
</feature>
<gene>
    <name evidence="16" type="primary">Pqlc2_0</name>
    <name evidence="16" type="ORF">IBISTR_R10754</name>
</gene>
<dbReference type="GO" id="GO:0015189">
    <property type="term" value="F:L-lysine transmembrane transporter activity"/>
    <property type="evidence" value="ECO:0007669"/>
    <property type="project" value="TreeGrafter"/>
</dbReference>
<evidence type="ECO:0000256" key="1">
    <source>
        <dbReference type="ARBA" id="ARBA00004155"/>
    </source>
</evidence>
<dbReference type="PANTHER" id="PTHR16201:SF36">
    <property type="entry name" value="LYSOSOMAL AMINO ACID TRANSPORTER 1 HOMOLOG"/>
    <property type="match status" value="1"/>
</dbReference>
<dbReference type="InterPro" id="IPR006603">
    <property type="entry name" value="PQ-loop_rpt"/>
</dbReference>
<protein>
    <recommendedName>
        <fullName evidence="12">Lysosomal amino acid transporter 1 homolog</fullName>
    </recommendedName>
    <alternativeName>
        <fullName evidence="13">PQ-loop repeat-containing protein 2</fullName>
    </alternativeName>
    <alternativeName>
        <fullName evidence="14">Solute carrier family 66 member 1</fullName>
    </alternativeName>
</protein>
<keyword evidence="5" id="KW-0029">Amino-acid transport</keyword>
<comment type="subcellular location">
    <subcellularLocation>
        <location evidence="1">Lysosome membrane</location>
        <topology evidence="1">Multi-pass membrane protein</topology>
    </subcellularLocation>
</comment>
<feature type="transmembrane region" description="Helical" evidence="15">
    <location>
        <begin position="106"/>
        <end position="130"/>
    </location>
</feature>
<dbReference type="SMART" id="SM00679">
    <property type="entry name" value="CTNS"/>
    <property type="match status" value="2"/>
</dbReference>
<evidence type="ECO:0000256" key="9">
    <source>
        <dbReference type="ARBA" id="ARBA00023228"/>
    </source>
</evidence>
<evidence type="ECO:0000256" key="3">
    <source>
        <dbReference type="ARBA" id="ARBA00022692"/>
    </source>
</evidence>
<comment type="caution">
    <text evidence="16">The sequence shown here is derived from an EMBL/GenBank/DDBJ whole genome shotgun (WGS) entry which is preliminary data.</text>
</comment>
<feature type="transmembrane region" description="Helical" evidence="15">
    <location>
        <begin position="207"/>
        <end position="227"/>
    </location>
</feature>
<keyword evidence="8" id="KW-0325">Glycoprotein</keyword>
<keyword evidence="9" id="KW-0458">Lysosome</keyword>
<evidence type="ECO:0000256" key="11">
    <source>
        <dbReference type="ARBA" id="ARBA00056009"/>
    </source>
</evidence>
<dbReference type="Pfam" id="PF04193">
    <property type="entry name" value="PQ-loop"/>
    <property type="match status" value="2"/>
</dbReference>
<accession>A0A7K7U567</accession>
<name>A0A7K7U567_9CHAR</name>
<evidence type="ECO:0000256" key="6">
    <source>
        <dbReference type="ARBA" id="ARBA00022989"/>
    </source>
</evidence>
<comment type="similarity">
    <text evidence="10">Belongs to the laat-1 family.</text>
</comment>
<proteinExistence type="inferred from homology"/>
<dbReference type="PANTHER" id="PTHR16201">
    <property type="entry name" value="SEVEN TRANSMEMBRANE PROTEIN 1-RELATED"/>
    <property type="match status" value="1"/>
</dbReference>
<comment type="function">
    <text evidence="11">Amino acid transporter that specifically mediates the pH-dependent export of the cationic amino acids arginine, histidine and lysine from lysosomes.</text>
</comment>
<feature type="non-terminal residue" evidence="16">
    <location>
        <position position="289"/>
    </location>
</feature>
<evidence type="ECO:0000256" key="2">
    <source>
        <dbReference type="ARBA" id="ARBA00022448"/>
    </source>
</evidence>
<sequence length="289" mass="31154">MAARRWRGLPPGNLSDCPNGSRWVMDVFNECAQDGRDIASVILGLVSIFCFAAASFPQFYQACKTGIMDQALSIYFLLGWLGGDLLNLIGSFLADQLPLQVLNDSLGLASACLPTVATPINAAFVFLSLGMVSTVSFLGRGAAAAQDPVTFKGRSLLSARRDELGSKPFSRSEIVGFTIGSISSVLYLCSRVPQIYTNYKRKSTRGVSYSLFALVMLGNTLYGLSVLLKNPEPGQGEGNYVLHHLPWLVGSLGVLSLDVVISFQFLAYQRGRPGTHEERDALLGTQGNS</sequence>
<feature type="transmembrane region" description="Helical" evidence="15">
    <location>
        <begin position="38"/>
        <end position="60"/>
    </location>
</feature>
<evidence type="ECO:0000256" key="5">
    <source>
        <dbReference type="ARBA" id="ARBA00022970"/>
    </source>
</evidence>
<dbReference type="InterPro" id="IPR051415">
    <property type="entry name" value="LAAT-1"/>
</dbReference>
<keyword evidence="17" id="KW-1185">Reference proteome</keyword>
<feature type="transmembrane region" description="Helical" evidence="15">
    <location>
        <begin position="72"/>
        <end position="94"/>
    </location>
</feature>
<keyword evidence="7 15" id="KW-0472">Membrane</keyword>
<organism evidence="16 17">
    <name type="scientific">Ibidorhyncha struthersii</name>
    <dbReference type="NCBI Taxonomy" id="425643"/>
    <lineage>
        <taxon>Eukaryota</taxon>
        <taxon>Metazoa</taxon>
        <taxon>Chordata</taxon>
        <taxon>Craniata</taxon>
        <taxon>Vertebrata</taxon>
        <taxon>Euteleostomi</taxon>
        <taxon>Archelosauria</taxon>
        <taxon>Archosauria</taxon>
        <taxon>Dinosauria</taxon>
        <taxon>Saurischia</taxon>
        <taxon>Theropoda</taxon>
        <taxon>Coelurosauria</taxon>
        <taxon>Aves</taxon>
        <taxon>Neognathae</taxon>
        <taxon>Neoaves</taxon>
        <taxon>Charadriiformes</taxon>
        <taxon>Charadriidae</taxon>
        <taxon>Ibidorhyncha</taxon>
    </lineage>
</organism>
<dbReference type="Proteomes" id="UP000587655">
    <property type="component" value="Unassembled WGS sequence"/>
</dbReference>
<evidence type="ECO:0000256" key="14">
    <source>
        <dbReference type="ARBA" id="ARBA00081269"/>
    </source>
</evidence>
<evidence type="ECO:0000256" key="10">
    <source>
        <dbReference type="ARBA" id="ARBA00038039"/>
    </source>
</evidence>
<evidence type="ECO:0000256" key="12">
    <source>
        <dbReference type="ARBA" id="ARBA00068323"/>
    </source>
</evidence>
<keyword evidence="3 15" id="KW-0812">Transmembrane</keyword>
<dbReference type="Gene3D" id="1.20.1280.290">
    <property type="match status" value="2"/>
</dbReference>
<dbReference type="EMBL" id="VZSZ01006417">
    <property type="protein sequence ID" value="NXA24267.1"/>
    <property type="molecule type" value="Genomic_DNA"/>
</dbReference>
<dbReference type="FunFam" id="1.20.1280.290:FF:000017">
    <property type="entry name" value="lysosomal amino acid transporter 1 homolog"/>
    <property type="match status" value="1"/>
</dbReference>
<dbReference type="GO" id="GO:0005765">
    <property type="term" value="C:lysosomal membrane"/>
    <property type="evidence" value="ECO:0007669"/>
    <property type="project" value="UniProtKB-SubCell"/>
</dbReference>
<evidence type="ECO:0000256" key="8">
    <source>
        <dbReference type="ARBA" id="ARBA00023180"/>
    </source>
</evidence>
<keyword evidence="6 15" id="KW-1133">Transmembrane helix</keyword>
<keyword evidence="4" id="KW-0677">Repeat</keyword>
<evidence type="ECO:0000256" key="4">
    <source>
        <dbReference type="ARBA" id="ARBA00022737"/>
    </source>
</evidence>
<evidence type="ECO:0000256" key="7">
    <source>
        <dbReference type="ARBA" id="ARBA00023136"/>
    </source>
</evidence>
<feature type="transmembrane region" description="Helical" evidence="15">
    <location>
        <begin position="247"/>
        <end position="268"/>
    </location>
</feature>
<evidence type="ECO:0000313" key="16">
    <source>
        <dbReference type="EMBL" id="NXA24267.1"/>
    </source>
</evidence>
<evidence type="ECO:0000313" key="17">
    <source>
        <dbReference type="Proteomes" id="UP000587655"/>
    </source>
</evidence>
<reference evidence="16 17" key="1">
    <citation type="submission" date="2019-09" db="EMBL/GenBank/DDBJ databases">
        <title>Bird 10,000 Genomes (B10K) Project - Family phase.</title>
        <authorList>
            <person name="Zhang G."/>
        </authorList>
    </citation>
    <scope>NUCLEOTIDE SEQUENCE [LARGE SCALE GENOMIC DNA]</scope>
    <source>
        <strain evidence="16">B10K-DU-030-25</strain>
    </source>
</reference>
<dbReference type="AlphaFoldDB" id="A0A7K7U567"/>
<evidence type="ECO:0000256" key="13">
    <source>
        <dbReference type="ARBA" id="ARBA00079342"/>
    </source>
</evidence>
<keyword evidence="2" id="KW-0813">Transport</keyword>
<evidence type="ECO:0000256" key="15">
    <source>
        <dbReference type="SAM" id="Phobius"/>
    </source>
</evidence>